<organism evidence="1 2">
    <name type="scientific">Aspergillus brunneoviolaceus CBS 621.78</name>
    <dbReference type="NCBI Taxonomy" id="1450534"/>
    <lineage>
        <taxon>Eukaryota</taxon>
        <taxon>Fungi</taxon>
        <taxon>Dikarya</taxon>
        <taxon>Ascomycota</taxon>
        <taxon>Pezizomycotina</taxon>
        <taxon>Eurotiomycetes</taxon>
        <taxon>Eurotiomycetidae</taxon>
        <taxon>Eurotiales</taxon>
        <taxon>Aspergillaceae</taxon>
        <taxon>Aspergillus</taxon>
        <taxon>Aspergillus subgen. Circumdati</taxon>
    </lineage>
</organism>
<name>A0ACD1G473_9EURO</name>
<evidence type="ECO:0000313" key="1">
    <source>
        <dbReference type="EMBL" id="RAH44027.1"/>
    </source>
</evidence>
<gene>
    <name evidence="1" type="ORF">BO95DRAFT_189920</name>
</gene>
<protein>
    <submittedName>
        <fullName evidence="1">Uncharacterized protein</fullName>
    </submittedName>
</protein>
<evidence type="ECO:0000313" key="2">
    <source>
        <dbReference type="Proteomes" id="UP000249057"/>
    </source>
</evidence>
<keyword evidence="2" id="KW-1185">Reference proteome</keyword>
<dbReference type="EMBL" id="KZ825357">
    <property type="protein sequence ID" value="RAH44027.1"/>
    <property type="molecule type" value="Genomic_DNA"/>
</dbReference>
<accession>A0ACD1G473</accession>
<proteinExistence type="predicted"/>
<reference evidence="1" key="1">
    <citation type="submission" date="2018-02" db="EMBL/GenBank/DDBJ databases">
        <title>The genomes of Aspergillus section Nigri reveals drivers in fungal speciation.</title>
        <authorList>
            <consortium name="DOE Joint Genome Institute"/>
            <person name="Vesth T.C."/>
            <person name="Nybo J."/>
            <person name="Theobald S."/>
            <person name="Brandl J."/>
            <person name="Frisvad J.C."/>
            <person name="Nielsen K.F."/>
            <person name="Lyhne E.K."/>
            <person name="Kogle M.E."/>
            <person name="Kuo A."/>
            <person name="Riley R."/>
            <person name="Clum A."/>
            <person name="Nolan M."/>
            <person name="Lipzen A."/>
            <person name="Salamov A."/>
            <person name="Henrissat B."/>
            <person name="Wiebenga A."/>
            <person name="De vries R.P."/>
            <person name="Grigoriev I.V."/>
            <person name="Mortensen U.H."/>
            <person name="Andersen M.R."/>
            <person name="Baker S.E."/>
        </authorList>
    </citation>
    <scope>NUCLEOTIDE SEQUENCE</scope>
    <source>
        <strain evidence="1">CBS 621.78</strain>
    </source>
</reference>
<sequence>MLLGTGLISWQAIIRHPLHFAAPLPLTFIILSGLHSLTHSFTHSLPLALRFPLFLTHHGLTSPPPVSPTIHPNVLLSSFFVPNPFSSSPPVSLSKLKHQEMGFSR</sequence>
<dbReference type="Proteomes" id="UP000249057">
    <property type="component" value="Unassembled WGS sequence"/>
</dbReference>